<proteinExistence type="predicted"/>
<dbReference type="Gramene" id="Manes.02G166200.1.v8.1">
    <property type="protein sequence ID" value="Manes.02G166200.1.v8.1.CDS"/>
    <property type="gene ID" value="Manes.02G166200.v8.1"/>
</dbReference>
<organism evidence="2 3">
    <name type="scientific">Manihot esculenta</name>
    <name type="common">Cassava</name>
    <name type="synonym">Jatropha manihot</name>
    <dbReference type="NCBI Taxonomy" id="3983"/>
    <lineage>
        <taxon>Eukaryota</taxon>
        <taxon>Viridiplantae</taxon>
        <taxon>Streptophyta</taxon>
        <taxon>Embryophyta</taxon>
        <taxon>Tracheophyta</taxon>
        <taxon>Spermatophyta</taxon>
        <taxon>Magnoliopsida</taxon>
        <taxon>eudicotyledons</taxon>
        <taxon>Gunneridae</taxon>
        <taxon>Pentapetalae</taxon>
        <taxon>rosids</taxon>
        <taxon>fabids</taxon>
        <taxon>Malpighiales</taxon>
        <taxon>Euphorbiaceae</taxon>
        <taxon>Crotonoideae</taxon>
        <taxon>Manihoteae</taxon>
        <taxon>Manihot</taxon>
    </lineage>
</organism>
<dbReference type="AlphaFoldDB" id="A0A2C9WEK8"/>
<dbReference type="STRING" id="3983.A0A2C9WEK8"/>
<comment type="caution">
    <text evidence="2">The sequence shown here is derived from an EMBL/GenBank/DDBJ whole genome shotgun (WGS) entry which is preliminary data.</text>
</comment>
<dbReference type="Proteomes" id="UP000091857">
    <property type="component" value="Chromosome 2"/>
</dbReference>
<keyword evidence="3" id="KW-1185">Reference proteome</keyword>
<dbReference type="EMBL" id="CM004388">
    <property type="protein sequence ID" value="OAY58302.1"/>
    <property type="molecule type" value="Genomic_DNA"/>
</dbReference>
<feature type="transmembrane region" description="Helical" evidence="1">
    <location>
        <begin position="54"/>
        <end position="75"/>
    </location>
</feature>
<dbReference type="OrthoDB" id="1916120at2759"/>
<reference evidence="3" key="1">
    <citation type="journal article" date="2016" name="Nat. Biotechnol.">
        <title>Sequencing wild and cultivated cassava and related species reveals extensive interspecific hybridization and genetic diversity.</title>
        <authorList>
            <person name="Bredeson J.V."/>
            <person name="Lyons J.B."/>
            <person name="Prochnik S.E."/>
            <person name="Wu G.A."/>
            <person name="Ha C.M."/>
            <person name="Edsinger-Gonzales E."/>
            <person name="Grimwood J."/>
            <person name="Schmutz J."/>
            <person name="Rabbi I.Y."/>
            <person name="Egesi C."/>
            <person name="Nauluvula P."/>
            <person name="Lebot V."/>
            <person name="Ndunguru J."/>
            <person name="Mkamilo G."/>
            <person name="Bart R.S."/>
            <person name="Setter T.L."/>
            <person name="Gleadow R.M."/>
            <person name="Kulakow P."/>
            <person name="Ferguson M.E."/>
            <person name="Rounsley S."/>
            <person name="Rokhsar D.S."/>
        </authorList>
    </citation>
    <scope>NUCLEOTIDE SEQUENCE [LARGE SCALE GENOMIC DNA]</scope>
    <source>
        <strain evidence="3">cv. AM560-2</strain>
    </source>
</reference>
<evidence type="ECO:0000313" key="3">
    <source>
        <dbReference type="Proteomes" id="UP000091857"/>
    </source>
</evidence>
<evidence type="ECO:0000313" key="2">
    <source>
        <dbReference type="EMBL" id="OAY58302.1"/>
    </source>
</evidence>
<gene>
    <name evidence="2" type="ORF">MANES_02G166200v8</name>
</gene>
<sequence>MDNIIRSFTSGFSNVISNLFTSPLDFLAGKSCSSVCGPIWDFICYIENFCISNLLKMAMVLALFYMVLLFLYLLYKLGICECVVRSLCKTLWACLVSWLSLWEHCCFFLCDTSTVLRRISHRHRRKRDFSSDELDTSEDDCGYELSRTTEMRRSLSREMREHRRVHRLRKSLRPRSHRIRVGFRKESEFGRYGRNYQLHNKHRNHISTVHNIRVIRSSMFARKGMNLRPKVYSRFNSINVQQPREEDVLIWNAFEN</sequence>
<keyword evidence="1" id="KW-0472">Membrane</keyword>
<protein>
    <submittedName>
        <fullName evidence="2">Uncharacterized protein</fullName>
    </submittedName>
</protein>
<dbReference type="PANTHER" id="PTHR35278:SF1">
    <property type="entry name" value="F8K7.16"/>
    <property type="match status" value="1"/>
</dbReference>
<keyword evidence="1" id="KW-0812">Transmembrane</keyword>
<name>A0A2C9WEK8_MANES</name>
<dbReference type="PANTHER" id="PTHR35278">
    <property type="entry name" value="TRANSMEMBRANE PROTEIN-RELATED"/>
    <property type="match status" value="1"/>
</dbReference>
<evidence type="ECO:0000256" key="1">
    <source>
        <dbReference type="SAM" id="Phobius"/>
    </source>
</evidence>
<keyword evidence="1" id="KW-1133">Transmembrane helix</keyword>
<accession>A0A2C9WEK8</accession>